<evidence type="ECO:0000256" key="1">
    <source>
        <dbReference type="SAM" id="MobiDB-lite"/>
    </source>
</evidence>
<feature type="region of interest" description="Disordered" evidence="1">
    <location>
        <begin position="1"/>
        <end position="86"/>
    </location>
</feature>
<reference evidence="3" key="3">
    <citation type="journal article" date="2018" name="Mol. Plant Microbe Interact.">
        <title>Genome sequence resources for the wheat stripe rust pathogen (Puccinia striiformis f. sp. tritici) and the barley stripe rust pathogen (Puccinia striiformis f. sp. hordei).</title>
        <authorList>
            <person name="Xia C."/>
            <person name="Wang M."/>
            <person name="Yin C."/>
            <person name="Cornejo O.E."/>
            <person name="Hulbert S.H."/>
            <person name="Chen X."/>
        </authorList>
    </citation>
    <scope>NUCLEOTIDE SEQUENCE [LARGE SCALE GENOMIC DNA]</scope>
    <source>
        <strain evidence="3">93TX-2</strain>
    </source>
</reference>
<evidence type="ECO:0000313" key="3">
    <source>
        <dbReference type="Proteomes" id="UP000238274"/>
    </source>
</evidence>
<organism evidence="2 3">
    <name type="scientific">Puccinia striiformis</name>
    <dbReference type="NCBI Taxonomy" id="27350"/>
    <lineage>
        <taxon>Eukaryota</taxon>
        <taxon>Fungi</taxon>
        <taxon>Dikarya</taxon>
        <taxon>Basidiomycota</taxon>
        <taxon>Pucciniomycotina</taxon>
        <taxon>Pucciniomycetes</taxon>
        <taxon>Pucciniales</taxon>
        <taxon>Pucciniaceae</taxon>
        <taxon>Puccinia</taxon>
    </lineage>
</organism>
<dbReference type="AlphaFoldDB" id="A0A2S4VLT9"/>
<feature type="compositionally biased region" description="Polar residues" evidence="1">
    <location>
        <begin position="1"/>
        <end position="14"/>
    </location>
</feature>
<dbReference type="VEuPathDB" id="FungiDB:PSHT_08751"/>
<reference evidence="3" key="2">
    <citation type="journal article" date="2018" name="BMC Genomics">
        <title>Genomic insights into host adaptation between the wheat stripe rust pathogen (Puccinia striiformis f. sp. tritici) and the barley stripe rust pathogen (Puccinia striiformis f. sp. hordei).</title>
        <authorList>
            <person name="Xia C."/>
            <person name="Wang M."/>
            <person name="Yin C."/>
            <person name="Cornejo O.E."/>
            <person name="Hulbert S.H."/>
            <person name="Chen X."/>
        </authorList>
    </citation>
    <scope>NUCLEOTIDE SEQUENCE [LARGE SCALE GENOMIC DNA]</scope>
    <source>
        <strain evidence="3">93TX-2</strain>
    </source>
</reference>
<comment type="caution">
    <text evidence="2">The sequence shown here is derived from an EMBL/GenBank/DDBJ whole genome shotgun (WGS) entry which is preliminary data.</text>
</comment>
<evidence type="ECO:0000313" key="2">
    <source>
        <dbReference type="EMBL" id="POW10497.1"/>
    </source>
</evidence>
<name>A0A2S4VLT9_9BASI</name>
<feature type="compositionally biased region" description="Basic and acidic residues" evidence="1">
    <location>
        <begin position="31"/>
        <end position="50"/>
    </location>
</feature>
<dbReference type="EMBL" id="PKSM01000118">
    <property type="protein sequence ID" value="POW10497.1"/>
    <property type="molecule type" value="Genomic_DNA"/>
</dbReference>
<gene>
    <name evidence="2" type="ORF">PSHT_08751</name>
</gene>
<feature type="compositionally biased region" description="Polar residues" evidence="1">
    <location>
        <begin position="70"/>
        <end position="86"/>
    </location>
</feature>
<reference evidence="2 3" key="1">
    <citation type="submission" date="2017-12" db="EMBL/GenBank/DDBJ databases">
        <title>Gene loss provides genomic basis for host adaptation in cereal stripe rust fungi.</title>
        <authorList>
            <person name="Xia C."/>
        </authorList>
    </citation>
    <scope>NUCLEOTIDE SEQUENCE [LARGE SCALE GENOMIC DNA]</scope>
    <source>
        <strain evidence="2 3">93TX-2</strain>
    </source>
</reference>
<dbReference type="Proteomes" id="UP000238274">
    <property type="component" value="Unassembled WGS sequence"/>
</dbReference>
<protein>
    <submittedName>
        <fullName evidence="2">Uncharacterized protein</fullName>
    </submittedName>
</protein>
<dbReference type="VEuPathDB" id="FungiDB:PSTT_08528"/>
<keyword evidence="3" id="KW-1185">Reference proteome</keyword>
<proteinExistence type="predicted"/>
<sequence>MSTAAGTVSSTQPDPVSIVPSVPSTAAADWRQLDEFKDNPTRYTKPDNEMKSASIDSPASSTSSDRATSVMNEEPNQLLFSSEGYRNTSKEDLKAINKQHRDARSSSHCSLMAPLLHLFGTSSYDRLRSTSEGSEFVTNMVGPYNRPLPVIVQQTYDVAHGTLTLTRQK</sequence>
<feature type="compositionally biased region" description="Low complexity" evidence="1">
    <location>
        <begin position="15"/>
        <end position="28"/>
    </location>
</feature>
<feature type="compositionally biased region" description="Low complexity" evidence="1">
    <location>
        <begin position="52"/>
        <end position="69"/>
    </location>
</feature>
<accession>A0A2S4VLT9</accession>